<dbReference type="PROSITE" id="PS51186">
    <property type="entry name" value="GNAT"/>
    <property type="match status" value="1"/>
</dbReference>
<name>A0A1H9HEM2_9BURK</name>
<dbReference type="SUPFAM" id="SSF55729">
    <property type="entry name" value="Acyl-CoA N-acyltransferases (Nat)"/>
    <property type="match status" value="1"/>
</dbReference>
<dbReference type="CDD" id="cd04301">
    <property type="entry name" value="NAT_SF"/>
    <property type="match status" value="1"/>
</dbReference>
<dbReference type="InterPro" id="IPR045039">
    <property type="entry name" value="NSI-like"/>
</dbReference>
<evidence type="ECO:0000256" key="1">
    <source>
        <dbReference type="ARBA" id="ARBA00022679"/>
    </source>
</evidence>
<dbReference type="InterPro" id="IPR000182">
    <property type="entry name" value="GNAT_dom"/>
</dbReference>
<keyword evidence="1 4" id="KW-0808">Transferase</keyword>
<dbReference type="EMBL" id="FOGD01000002">
    <property type="protein sequence ID" value="SEQ60775.1"/>
    <property type="molecule type" value="Genomic_DNA"/>
</dbReference>
<dbReference type="Gene3D" id="3.40.630.30">
    <property type="match status" value="1"/>
</dbReference>
<dbReference type="GO" id="GO:0005737">
    <property type="term" value="C:cytoplasm"/>
    <property type="evidence" value="ECO:0007669"/>
    <property type="project" value="TreeGrafter"/>
</dbReference>
<protein>
    <submittedName>
        <fullName evidence="4">Acetyltransferase (GNAT) domain-containing protein</fullName>
    </submittedName>
</protein>
<proteinExistence type="predicted"/>
<dbReference type="RefSeq" id="WP_091453238.1">
    <property type="nucleotide sequence ID" value="NZ_FOGD01000002.1"/>
</dbReference>
<accession>A0A1H9HEM2</accession>
<evidence type="ECO:0000256" key="2">
    <source>
        <dbReference type="ARBA" id="ARBA00023315"/>
    </source>
</evidence>
<dbReference type="GO" id="GO:0008080">
    <property type="term" value="F:N-acetyltransferase activity"/>
    <property type="evidence" value="ECO:0007669"/>
    <property type="project" value="InterPro"/>
</dbReference>
<feature type="domain" description="N-acetyltransferase" evidence="3">
    <location>
        <begin position="1"/>
        <end position="142"/>
    </location>
</feature>
<gene>
    <name evidence="4" type="ORF">SAMN02982919_00795</name>
</gene>
<dbReference type="InterPro" id="IPR016181">
    <property type="entry name" value="Acyl_CoA_acyltransferase"/>
</dbReference>
<evidence type="ECO:0000313" key="5">
    <source>
        <dbReference type="Proteomes" id="UP000199766"/>
    </source>
</evidence>
<keyword evidence="5" id="KW-1185">Reference proteome</keyword>
<reference evidence="4 5" key="1">
    <citation type="submission" date="2016-10" db="EMBL/GenBank/DDBJ databases">
        <authorList>
            <person name="de Groot N.N."/>
        </authorList>
    </citation>
    <scope>NUCLEOTIDE SEQUENCE [LARGE SCALE GENOMIC DNA]</scope>
    <source>
        <strain evidence="4 5">ATCC 35958</strain>
    </source>
</reference>
<evidence type="ECO:0000313" key="4">
    <source>
        <dbReference type="EMBL" id="SEQ60775.1"/>
    </source>
</evidence>
<dbReference type="Proteomes" id="UP000199766">
    <property type="component" value="Unassembled WGS sequence"/>
</dbReference>
<dbReference type="PANTHER" id="PTHR43626:SF4">
    <property type="entry name" value="GCN5-RELATED N-ACETYLTRANSFERASE 2, CHLOROPLASTIC"/>
    <property type="match status" value="1"/>
</dbReference>
<sequence length="143" mass="15737">MPLIWSHSIEDIDWNELAALYHSAPLRNKNPSGLKTAFTNSIFKCFVYEDGKLIGAGRALADGADCSYICDVALLPSHQGLGLGKQIVAKLLELSRGHKKIILYSVPGKESFYQKLGFKRMSTAMAIFENQAGALEQGYINET</sequence>
<keyword evidence="2" id="KW-0012">Acyltransferase</keyword>
<dbReference type="OrthoDB" id="9775804at2"/>
<dbReference type="Pfam" id="PF00583">
    <property type="entry name" value="Acetyltransf_1"/>
    <property type="match status" value="1"/>
</dbReference>
<dbReference type="PANTHER" id="PTHR43626">
    <property type="entry name" value="ACYL-COA N-ACYLTRANSFERASE"/>
    <property type="match status" value="1"/>
</dbReference>
<organism evidence="4 5">
    <name type="scientific">Giesbergeria anulus</name>
    <dbReference type="NCBI Taxonomy" id="180197"/>
    <lineage>
        <taxon>Bacteria</taxon>
        <taxon>Pseudomonadati</taxon>
        <taxon>Pseudomonadota</taxon>
        <taxon>Betaproteobacteria</taxon>
        <taxon>Burkholderiales</taxon>
        <taxon>Comamonadaceae</taxon>
        <taxon>Giesbergeria</taxon>
    </lineage>
</organism>
<dbReference type="STRING" id="180197.SAMN02982919_00795"/>
<dbReference type="AlphaFoldDB" id="A0A1H9HEM2"/>
<evidence type="ECO:0000259" key="3">
    <source>
        <dbReference type="PROSITE" id="PS51186"/>
    </source>
</evidence>